<keyword evidence="4" id="KW-0804">Transcription</keyword>
<dbReference type="InterPro" id="IPR036390">
    <property type="entry name" value="WH_DNA-bd_sf"/>
</dbReference>
<dbReference type="OrthoDB" id="8885940at2"/>
<gene>
    <name evidence="6" type="ORF">B0188_06070</name>
</gene>
<dbReference type="GO" id="GO:0043565">
    <property type="term" value="F:sequence-specific DNA binding"/>
    <property type="evidence" value="ECO:0007669"/>
    <property type="project" value="TreeGrafter"/>
</dbReference>
<dbReference type="SUPFAM" id="SSF46785">
    <property type="entry name" value="Winged helix' DNA-binding domain"/>
    <property type="match status" value="1"/>
</dbReference>
<keyword evidence="3" id="KW-0238">DNA-binding</keyword>
<dbReference type="InterPro" id="IPR058163">
    <property type="entry name" value="LysR-type_TF_proteobact-type"/>
</dbReference>
<dbReference type="PRINTS" id="PR00039">
    <property type="entry name" value="HTHLYSR"/>
</dbReference>
<dbReference type="InterPro" id="IPR036388">
    <property type="entry name" value="WH-like_DNA-bd_sf"/>
</dbReference>
<comment type="similarity">
    <text evidence="1">Belongs to the LysR transcriptional regulatory family.</text>
</comment>
<dbReference type="Gene3D" id="1.10.10.10">
    <property type="entry name" value="Winged helix-like DNA-binding domain superfamily/Winged helix DNA-binding domain"/>
    <property type="match status" value="1"/>
</dbReference>
<keyword evidence="2" id="KW-0805">Transcription regulation</keyword>
<protein>
    <submittedName>
        <fullName evidence="6">LysR family transcriptional regulator</fullName>
    </submittedName>
</protein>
<dbReference type="Gene3D" id="3.40.190.290">
    <property type="match status" value="1"/>
</dbReference>
<dbReference type="InterPro" id="IPR000847">
    <property type="entry name" value="LysR_HTH_N"/>
</dbReference>
<dbReference type="AlphaFoldDB" id="A0A1T0B0P7"/>
<dbReference type="PROSITE" id="PS50931">
    <property type="entry name" value="HTH_LYSR"/>
    <property type="match status" value="1"/>
</dbReference>
<name>A0A1T0B0P7_9PAST</name>
<evidence type="ECO:0000256" key="4">
    <source>
        <dbReference type="ARBA" id="ARBA00023163"/>
    </source>
</evidence>
<dbReference type="Pfam" id="PF03466">
    <property type="entry name" value="LysR_substrate"/>
    <property type="match status" value="1"/>
</dbReference>
<sequence length="307" mass="34807">MNPYFSIKNLEILLKIVECESISEAARKLNISPSSISKSLAHLERELGVSLFHRTTRSIKLTEAGEYLVKQSYALLNSFEEVLNTTANYDKRPRGELKLTCSIAFGYSHLISLISEYKTIAPDVDVSVFLSDDFVNLNASNIDIALRIASTPPLNYATRKLADIRWAYCASKEYLSDKPYPKTSKDLLMHSLLVYPGLTPEIKSDSNDCPSPHVSIQANSGLVLLKSVLEHQGVTYLPTYLIGEYIEKDDIIPLTIDDKLTYTTHALYALYFPSKYANAKVRSFIDFLISKLAQQPYWEKWENRFKV</sequence>
<dbReference type="SUPFAM" id="SSF53850">
    <property type="entry name" value="Periplasmic binding protein-like II"/>
    <property type="match status" value="1"/>
</dbReference>
<organism evidence="6 7">
    <name type="scientific">[Haemophilus] felis</name>
    <dbReference type="NCBI Taxonomy" id="123822"/>
    <lineage>
        <taxon>Bacteria</taxon>
        <taxon>Pseudomonadati</taxon>
        <taxon>Pseudomonadota</taxon>
        <taxon>Gammaproteobacteria</taxon>
        <taxon>Pasteurellales</taxon>
        <taxon>Pasteurellaceae</taxon>
    </lineage>
</organism>
<feature type="domain" description="HTH lysR-type" evidence="5">
    <location>
        <begin position="5"/>
        <end position="62"/>
    </location>
</feature>
<dbReference type="InterPro" id="IPR005119">
    <property type="entry name" value="LysR_subst-bd"/>
</dbReference>
<evidence type="ECO:0000256" key="1">
    <source>
        <dbReference type="ARBA" id="ARBA00009437"/>
    </source>
</evidence>
<evidence type="ECO:0000256" key="3">
    <source>
        <dbReference type="ARBA" id="ARBA00023125"/>
    </source>
</evidence>
<comment type="caution">
    <text evidence="6">The sequence shown here is derived from an EMBL/GenBank/DDBJ whole genome shotgun (WGS) entry which is preliminary data.</text>
</comment>
<dbReference type="FunFam" id="1.10.10.10:FF:000001">
    <property type="entry name" value="LysR family transcriptional regulator"/>
    <property type="match status" value="1"/>
</dbReference>
<dbReference type="EMBL" id="MUYB01000025">
    <property type="protein sequence ID" value="OOS03642.1"/>
    <property type="molecule type" value="Genomic_DNA"/>
</dbReference>
<accession>A0A1T0B0P7</accession>
<dbReference type="GO" id="GO:0006351">
    <property type="term" value="P:DNA-templated transcription"/>
    <property type="evidence" value="ECO:0007669"/>
    <property type="project" value="TreeGrafter"/>
</dbReference>
<proteinExistence type="inferred from homology"/>
<dbReference type="Proteomes" id="UP000190023">
    <property type="component" value="Unassembled WGS sequence"/>
</dbReference>
<keyword evidence="7" id="KW-1185">Reference proteome</keyword>
<evidence type="ECO:0000313" key="7">
    <source>
        <dbReference type="Proteomes" id="UP000190023"/>
    </source>
</evidence>
<dbReference type="PANTHER" id="PTHR30537:SF35">
    <property type="entry name" value="TRANSCRIPTIONAL REGULATORY PROTEIN"/>
    <property type="match status" value="1"/>
</dbReference>
<reference evidence="6 7" key="1">
    <citation type="submission" date="2017-02" db="EMBL/GenBank/DDBJ databases">
        <title>Draft genome sequence of Haemophilus felis CCUG 31170 type strain.</title>
        <authorList>
            <person name="Engstrom-Jakobsson H."/>
            <person name="Salva-Serra F."/>
            <person name="Thorell K."/>
            <person name="Gonzales-Siles L."/>
            <person name="Karlsson R."/>
            <person name="Boulund F."/>
            <person name="Engstrand L."/>
            <person name="Kristiansson E."/>
            <person name="Moore E."/>
        </authorList>
    </citation>
    <scope>NUCLEOTIDE SEQUENCE [LARGE SCALE GENOMIC DNA]</scope>
    <source>
        <strain evidence="6 7">CCUG 31170</strain>
    </source>
</reference>
<evidence type="ECO:0000313" key="6">
    <source>
        <dbReference type="EMBL" id="OOS03642.1"/>
    </source>
</evidence>
<dbReference type="Pfam" id="PF00126">
    <property type="entry name" value="HTH_1"/>
    <property type="match status" value="1"/>
</dbReference>
<dbReference type="STRING" id="123822.B0188_06070"/>
<dbReference type="CDD" id="cd08422">
    <property type="entry name" value="PBP2_CrgA_like"/>
    <property type="match status" value="1"/>
</dbReference>
<evidence type="ECO:0000256" key="2">
    <source>
        <dbReference type="ARBA" id="ARBA00023015"/>
    </source>
</evidence>
<dbReference type="PANTHER" id="PTHR30537">
    <property type="entry name" value="HTH-TYPE TRANSCRIPTIONAL REGULATOR"/>
    <property type="match status" value="1"/>
</dbReference>
<evidence type="ECO:0000259" key="5">
    <source>
        <dbReference type="PROSITE" id="PS50931"/>
    </source>
</evidence>
<dbReference type="GO" id="GO:0003700">
    <property type="term" value="F:DNA-binding transcription factor activity"/>
    <property type="evidence" value="ECO:0007669"/>
    <property type="project" value="InterPro"/>
</dbReference>